<dbReference type="SUPFAM" id="SSF81296">
    <property type="entry name" value="E set domains"/>
    <property type="match status" value="1"/>
</dbReference>
<evidence type="ECO:0000256" key="2">
    <source>
        <dbReference type="SAM" id="Phobius"/>
    </source>
</evidence>
<keyword evidence="5" id="KW-1185">Reference proteome</keyword>
<accession>A0A3Q1HAL2</accession>
<keyword evidence="2" id="KW-0472">Membrane</keyword>
<sequence length="560" mass="62663">MVVTICKSREVNVYLPKYGLFAFLAVFVLISLLYYMKDQVKTGAKTHFFSTRNISVSNKSNFSYSYCSFQPLSHEDALETRLLLESIAWPETPPLSVPVSLEQSSDPANSTFTILPKKGGGQWHVGDQLEVMIQMYDFQGRAKKLGGDFLLARLHTPTLGAGVAGQLVDHLNGSYSAVFSLLWEGNAHVEVTLVHPSEAITVLRSLTSNQPDRIYFQSLFRSGSVSQTTTCNVCLKPTQPLCNYTDLRTGDPWFCFKPKTLSCDARINHSKGGFNQNLKAKEDKLFQSGVNMKVSIQASGSANVTVLPTKKGKNRSVSSGPSGFYYQGAWRALGGITVHQFDSSSASQCLKGKVVHMYGDSTIRQWFEYLVAALPDLKEFNLHTSKQVGPFMALDYTNNILVTYRCHGPPIRFREIPTSELRYIANELDGIRGGTNTIVVVGIWSHFSTFPVEVYIRRLQSIKKAIGRLLDRSPNTVVIIRTANLKALTLYETLTNSDWYSLQRDKVLRAVFRGLNVHLVDAWEMSLAHSLPHSLHPQPPIIKNMFDVLLSYICPQMVKR</sequence>
<organism evidence="4 5">
    <name type="scientific">Anabas testudineus</name>
    <name type="common">Climbing perch</name>
    <name type="synonym">Anthias testudineus</name>
    <dbReference type="NCBI Taxonomy" id="64144"/>
    <lineage>
        <taxon>Eukaryota</taxon>
        <taxon>Metazoa</taxon>
        <taxon>Chordata</taxon>
        <taxon>Craniata</taxon>
        <taxon>Vertebrata</taxon>
        <taxon>Euteleostomi</taxon>
        <taxon>Actinopterygii</taxon>
        <taxon>Neopterygii</taxon>
        <taxon>Teleostei</taxon>
        <taxon>Neoteleostei</taxon>
        <taxon>Acanthomorphata</taxon>
        <taxon>Anabantaria</taxon>
        <taxon>Anabantiformes</taxon>
        <taxon>Anabantoidei</taxon>
        <taxon>Anabantidae</taxon>
        <taxon>Anabas</taxon>
    </lineage>
</organism>
<proteinExistence type="inferred from homology"/>
<dbReference type="AlphaFoldDB" id="A0A3Q1HAL2"/>
<feature type="transmembrane region" description="Helical" evidence="2">
    <location>
        <begin position="18"/>
        <end position="36"/>
    </location>
</feature>
<dbReference type="Pfam" id="PF24536">
    <property type="entry name" value="NXPE4_C"/>
    <property type="match status" value="1"/>
</dbReference>
<feature type="domain" description="NXPE C-terminal" evidence="3">
    <location>
        <begin position="330"/>
        <end position="554"/>
    </location>
</feature>
<keyword evidence="2" id="KW-1133">Transmembrane helix</keyword>
<dbReference type="GO" id="GO:0007399">
    <property type="term" value="P:nervous system development"/>
    <property type="evidence" value="ECO:0007669"/>
    <property type="project" value="UniProtKB-ARBA"/>
</dbReference>
<dbReference type="Ensembl" id="ENSATET00000004476.2">
    <property type="protein sequence ID" value="ENSATEP00000004440.2"/>
    <property type="gene ID" value="ENSATEG00000003044.2"/>
</dbReference>
<name>A0A3Q1HAL2_ANATE</name>
<dbReference type="InterPro" id="IPR014756">
    <property type="entry name" value="Ig_E-set"/>
</dbReference>
<dbReference type="InterPro" id="IPR057106">
    <property type="entry name" value="NXPE4_C"/>
</dbReference>
<dbReference type="GeneTree" id="ENSGT00950000182866"/>
<dbReference type="OrthoDB" id="5950832at2759"/>
<dbReference type="PANTHER" id="PTHR16165">
    <property type="entry name" value="NXPE FAMILY MEMBER"/>
    <property type="match status" value="1"/>
</dbReference>
<dbReference type="PANTHER" id="PTHR16165:SF9">
    <property type="entry name" value="NXPE FAMILY MEMBER 3"/>
    <property type="match status" value="1"/>
</dbReference>
<evidence type="ECO:0000256" key="1">
    <source>
        <dbReference type="ARBA" id="ARBA00005431"/>
    </source>
</evidence>
<dbReference type="Pfam" id="PF06312">
    <property type="entry name" value="Neurexophilin"/>
    <property type="match status" value="1"/>
</dbReference>
<reference evidence="4" key="1">
    <citation type="submission" date="2021-04" db="EMBL/GenBank/DDBJ databases">
        <authorList>
            <consortium name="Wellcome Sanger Institute Data Sharing"/>
        </authorList>
    </citation>
    <scope>NUCLEOTIDE SEQUENCE [LARGE SCALE GENOMIC DNA]</scope>
</reference>
<dbReference type="Proteomes" id="UP000265040">
    <property type="component" value="Chromosome 23"/>
</dbReference>
<reference evidence="4" key="3">
    <citation type="submission" date="2025-09" db="UniProtKB">
        <authorList>
            <consortium name="Ensembl"/>
        </authorList>
    </citation>
    <scope>IDENTIFICATION</scope>
</reference>
<dbReference type="InterPro" id="IPR026845">
    <property type="entry name" value="NXPH/NXPE"/>
</dbReference>
<keyword evidence="2" id="KW-0812">Transmembrane</keyword>
<gene>
    <name evidence="4" type="primary">NXPE3</name>
</gene>
<evidence type="ECO:0000313" key="4">
    <source>
        <dbReference type="Ensembl" id="ENSATEP00000004440.2"/>
    </source>
</evidence>
<evidence type="ECO:0000313" key="5">
    <source>
        <dbReference type="Proteomes" id="UP000265040"/>
    </source>
</evidence>
<reference evidence="4" key="2">
    <citation type="submission" date="2025-08" db="UniProtKB">
        <authorList>
            <consortium name="Ensembl"/>
        </authorList>
    </citation>
    <scope>IDENTIFICATION</scope>
</reference>
<protein>
    <recommendedName>
        <fullName evidence="3">NXPE C-terminal domain-containing protein</fullName>
    </recommendedName>
</protein>
<comment type="similarity">
    <text evidence="1">Belongs to the NXPE family.</text>
</comment>
<evidence type="ECO:0000259" key="3">
    <source>
        <dbReference type="Pfam" id="PF24536"/>
    </source>
</evidence>
<dbReference type="InParanoid" id="A0A3Q1HAL2"/>